<dbReference type="AlphaFoldDB" id="A0A2T7PG04"/>
<dbReference type="Proteomes" id="UP000245119">
    <property type="component" value="Linkage Group LG4"/>
</dbReference>
<protein>
    <recommendedName>
        <fullName evidence="6">BTB domain-containing protein</fullName>
    </recommendedName>
</protein>
<dbReference type="EMBL" id="PZQS01000004">
    <property type="protein sequence ID" value="PVD32331.1"/>
    <property type="molecule type" value="Genomic_DNA"/>
</dbReference>
<sequence length="623" mass="68924">MSGEIVHLNVGGTRFSTSRQTLTWIPDSFFTSLLSGRISSHRDETGAIFIDRDPKLFSIVLSFLRTKEVHLKDVDLSALRHEAEFYGITPLMRRLSLCEDLDVASCGDVLFHGCFHPPVYQFLQNLLCRSQAEPRMGHSRQSSVDIRSRSHSRNSSADLRYSQQLAVDHCKIMPHMWILCVSPMLKGHHNWICVAYPHFVCCYRMKDSTGWHLIWTSEYLCNIVERVAINAKVLNSMQDNTHKMVAVAAANVVRLWSITDDGESREIGVFSLNVSVDSLFFIGSQLVALSQTGKVGVWHSMTQHWQIQDVVPVTSHDTAGSFLLLGCSNGSIYYIDMQKFPLRMKDNDLLVTELYRDPANDMVTALSVYLTPRTMSSTGLSGNWIEIAYGTSSGTVRVIVQHPETVGHGPQLFQTFTVHRSPVTKVMLSEKHLVSGPFGEQDDTQVFVQKVVPETDRLFMWDLTTALDLMNKTSEKSCDDGGPTATELMRLLDQCDLSSSRCSTPCISPSPSLLIGPGLLPLGARLRSSLLQSSLHSGVLALNPDCGNEEQSIPDEVENPEEAHRRLLASDPEEGQNDGEIHGAALDEGAASFKTGKNFRVSGDGDGGSGGSARKGDKSSYWV</sequence>
<organism evidence="7 8">
    <name type="scientific">Pomacea canaliculata</name>
    <name type="common">Golden apple snail</name>
    <dbReference type="NCBI Taxonomy" id="400727"/>
    <lineage>
        <taxon>Eukaryota</taxon>
        <taxon>Metazoa</taxon>
        <taxon>Spiralia</taxon>
        <taxon>Lophotrochozoa</taxon>
        <taxon>Mollusca</taxon>
        <taxon>Gastropoda</taxon>
        <taxon>Caenogastropoda</taxon>
        <taxon>Architaenioglossa</taxon>
        <taxon>Ampullarioidea</taxon>
        <taxon>Ampullariidae</taxon>
        <taxon>Pomacea</taxon>
    </lineage>
</organism>
<feature type="compositionally biased region" description="Basic and acidic residues" evidence="5">
    <location>
        <begin position="614"/>
        <end position="623"/>
    </location>
</feature>
<dbReference type="STRING" id="400727.A0A2T7PG04"/>
<feature type="region of interest" description="Disordered" evidence="5">
    <location>
        <begin position="596"/>
        <end position="623"/>
    </location>
</feature>
<dbReference type="PANTHER" id="PTHR15859">
    <property type="entry name" value="SETA BINDING PROTEIN 1"/>
    <property type="match status" value="1"/>
</dbReference>
<dbReference type="InterPro" id="IPR015943">
    <property type="entry name" value="WD40/YVTN_repeat-like_dom_sf"/>
</dbReference>
<gene>
    <name evidence="7" type="ORF">C0Q70_07764</name>
</gene>
<evidence type="ECO:0000256" key="3">
    <source>
        <dbReference type="ARBA" id="ARBA00022574"/>
    </source>
</evidence>
<dbReference type="InterPro" id="IPR036322">
    <property type="entry name" value="WD40_repeat_dom_sf"/>
</dbReference>
<keyword evidence="2" id="KW-0597">Phosphoprotein</keyword>
<evidence type="ECO:0000313" key="8">
    <source>
        <dbReference type="Proteomes" id="UP000245119"/>
    </source>
</evidence>
<dbReference type="InterPro" id="IPR047876">
    <property type="entry name" value="SHKBP1/KCTD3"/>
</dbReference>
<dbReference type="GO" id="GO:0051260">
    <property type="term" value="P:protein homooligomerization"/>
    <property type="evidence" value="ECO:0007669"/>
    <property type="project" value="InterPro"/>
</dbReference>
<feature type="region of interest" description="Disordered" evidence="5">
    <location>
        <begin position="569"/>
        <end position="588"/>
    </location>
</feature>
<dbReference type="PROSITE" id="PS50097">
    <property type="entry name" value="BTB"/>
    <property type="match status" value="1"/>
</dbReference>
<dbReference type="SMART" id="SM00225">
    <property type="entry name" value="BTB"/>
    <property type="match status" value="1"/>
</dbReference>
<dbReference type="OrthoDB" id="6077599at2759"/>
<accession>A0A2T7PG04</accession>
<dbReference type="InterPro" id="IPR011333">
    <property type="entry name" value="SKP1/BTB/POZ_sf"/>
</dbReference>
<evidence type="ECO:0000259" key="6">
    <source>
        <dbReference type="PROSITE" id="PS50097"/>
    </source>
</evidence>
<reference evidence="7 8" key="1">
    <citation type="submission" date="2018-04" db="EMBL/GenBank/DDBJ databases">
        <title>The genome of golden apple snail Pomacea canaliculata provides insight into stress tolerance and invasive adaptation.</title>
        <authorList>
            <person name="Liu C."/>
            <person name="Liu B."/>
            <person name="Ren Y."/>
            <person name="Zhang Y."/>
            <person name="Wang H."/>
            <person name="Li S."/>
            <person name="Jiang F."/>
            <person name="Yin L."/>
            <person name="Zhang G."/>
            <person name="Qian W."/>
            <person name="Fan W."/>
        </authorList>
    </citation>
    <scope>NUCLEOTIDE SEQUENCE [LARGE SCALE GENOMIC DNA]</scope>
    <source>
        <strain evidence="7">SZHN2017</strain>
        <tissue evidence="7">Muscle</tissue>
    </source>
</reference>
<feature type="compositionally biased region" description="Gly residues" evidence="5">
    <location>
        <begin position="604"/>
        <end position="613"/>
    </location>
</feature>
<dbReference type="SUPFAM" id="SSF50978">
    <property type="entry name" value="WD40 repeat-like"/>
    <property type="match status" value="1"/>
</dbReference>
<evidence type="ECO:0000256" key="4">
    <source>
        <dbReference type="ARBA" id="ARBA00022737"/>
    </source>
</evidence>
<comment type="similarity">
    <text evidence="1">Belongs to the KCTD3 family.</text>
</comment>
<dbReference type="Gene3D" id="3.30.710.10">
    <property type="entry name" value="Potassium Channel Kv1.1, Chain A"/>
    <property type="match status" value="1"/>
</dbReference>
<comment type="caution">
    <text evidence="7">The sequence shown here is derived from an EMBL/GenBank/DDBJ whole genome shotgun (WGS) entry which is preliminary data.</text>
</comment>
<evidence type="ECO:0000256" key="5">
    <source>
        <dbReference type="SAM" id="MobiDB-lite"/>
    </source>
</evidence>
<evidence type="ECO:0000313" key="7">
    <source>
        <dbReference type="EMBL" id="PVD32331.1"/>
    </source>
</evidence>
<keyword evidence="8" id="KW-1185">Reference proteome</keyword>
<feature type="domain" description="BTB" evidence="6">
    <location>
        <begin position="4"/>
        <end position="73"/>
    </location>
</feature>
<dbReference type="Gene3D" id="2.130.10.10">
    <property type="entry name" value="YVTN repeat-like/Quinoprotein amine dehydrogenase"/>
    <property type="match status" value="1"/>
</dbReference>
<proteinExistence type="inferred from homology"/>
<keyword evidence="3" id="KW-0853">WD repeat</keyword>
<dbReference type="InterPro" id="IPR003131">
    <property type="entry name" value="T1-type_BTB"/>
</dbReference>
<dbReference type="Pfam" id="PF02214">
    <property type="entry name" value="BTB_2"/>
    <property type="match status" value="1"/>
</dbReference>
<dbReference type="SUPFAM" id="SSF54695">
    <property type="entry name" value="POZ domain"/>
    <property type="match status" value="1"/>
</dbReference>
<dbReference type="CDD" id="cd18363">
    <property type="entry name" value="BTB_POZ_KCTD3-like"/>
    <property type="match status" value="1"/>
</dbReference>
<dbReference type="InterPro" id="IPR000210">
    <property type="entry name" value="BTB/POZ_dom"/>
</dbReference>
<name>A0A2T7PG04_POMCA</name>
<dbReference type="PANTHER" id="PTHR15859:SF1">
    <property type="entry name" value="BTB DOMAIN-CONTAINING PROTEIN"/>
    <property type="match status" value="1"/>
</dbReference>
<evidence type="ECO:0000256" key="2">
    <source>
        <dbReference type="ARBA" id="ARBA00022553"/>
    </source>
</evidence>
<keyword evidence="4" id="KW-0677">Repeat</keyword>
<evidence type="ECO:0000256" key="1">
    <source>
        <dbReference type="ARBA" id="ARBA00009572"/>
    </source>
</evidence>
<dbReference type="FunFam" id="3.30.710.10:FF:000038">
    <property type="entry name" value="BTB/POZ domain-containing protein KCTD3 isoform X1"/>
    <property type="match status" value="1"/>
</dbReference>